<evidence type="ECO:0000313" key="18">
    <source>
        <dbReference type="Ensembl" id="ENSSHAP00000005214.2"/>
    </source>
</evidence>
<dbReference type="InterPro" id="IPR000768">
    <property type="entry name" value="ART"/>
</dbReference>
<reference evidence="18 19" key="1">
    <citation type="journal article" date="2011" name="Proc. Natl. Acad. Sci. U.S.A.">
        <title>Genetic diversity and population structure of the endangered marsupial Sarcophilus harrisii (Tasmanian devil).</title>
        <authorList>
            <person name="Miller W."/>
            <person name="Hayes V.M."/>
            <person name="Ratan A."/>
            <person name="Petersen D.C."/>
            <person name="Wittekindt N.E."/>
            <person name="Miller J."/>
            <person name="Walenz B."/>
            <person name="Knight J."/>
            <person name="Qi J."/>
            <person name="Zhao F."/>
            <person name="Wang Q."/>
            <person name="Bedoya-Reina O.C."/>
            <person name="Katiyar N."/>
            <person name="Tomsho L.P."/>
            <person name="Kasson L.M."/>
            <person name="Hardie R.A."/>
            <person name="Woodbridge P."/>
            <person name="Tindall E.A."/>
            <person name="Bertelsen M.F."/>
            <person name="Dixon D."/>
            <person name="Pyecroft S."/>
            <person name="Helgen K.M."/>
            <person name="Lesk A.M."/>
            <person name="Pringle T.H."/>
            <person name="Patterson N."/>
            <person name="Zhang Y."/>
            <person name="Kreiss A."/>
            <person name="Woods G.M."/>
            <person name="Jones M.E."/>
            <person name="Schuster S.C."/>
        </authorList>
    </citation>
    <scope>NUCLEOTIDE SEQUENCE [LARGE SCALE GENOMIC DNA]</scope>
</reference>
<dbReference type="GO" id="GO:0106274">
    <property type="term" value="F:NAD+-protein-arginine ADP-ribosyltransferase activity"/>
    <property type="evidence" value="ECO:0007669"/>
    <property type="project" value="UniProtKB-EC"/>
</dbReference>
<name>G3VPV9_SARHA</name>
<dbReference type="FunCoup" id="G3VPV9">
    <property type="interactions" value="156"/>
</dbReference>
<dbReference type="PANTHER" id="PTHR10339:SF4">
    <property type="entry name" value="ECTO-ADP-RIBOSYLTRANSFERASE 3"/>
    <property type="match status" value="1"/>
</dbReference>
<evidence type="ECO:0000256" key="17">
    <source>
        <dbReference type="SAM" id="MobiDB-lite"/>
    </source>
</evidence>
<keyword evidence="14" id="KW-0449">Lipoprotein</keyword>
<evidence type="ECO:0000256" key="15">
    <source>
        <dbReference type="ARBA" id="ARBA00047597"/>
    </source>
</evidence>
<dbReference type="eggNOG" id="ENOG502SHYX">
    <property type="taxonomic scope" value="Eukaryota"/>
</dbReference>
<keyword evidence="12" id="KW-1015">Disulfide bond</keyword>
<dbReference type="InParanoid" id="G3VPV9"/>
<keyword evidence="5 16" id="KW-0328">Glycosyltransferase</keyword>
<evidence type="ECO:0000256" key="3">
    <source>
        <dbReference type="ARBA" id="ARBA00022475"/>
    </source>
</evidence>
<dbReference type="GO" id="GO:0003950">
    <property type="term" value="F:NAD+ poly-ADP-ribosyltransferase activity"/>
    <property type="evidence" value="ECO:0007669"/>
    <property type="project" value="TreeGrafter"/>
</dbReference>
<dbReference type="Ensembl" id="ENSSHAT00000005266.2">
    <property type="protein sequence ID" value="ENSSHAP00000005214.2"/>
    <property type="gene ID" value="ENSSHAG00000004563.2"/>
</dbReference>
<keyword evidence="10 16" id="KW-0520">NAD</keyword>
<dbReference type="InterPro" id="IPR050999">
    <property type="entry name" value="ADP-ribosyltransferase_ARG"/>
</dbReference>
<keyword evidence="7" id="KW-0548">Nucleotidyltransferase</keyword>
<keyword evidence="3" id="KW-1003">Cell membrane</keyword>
<evidence type="ECO:0000256" key="5">
    <source>
        <dbReference type="ARBA" id="ARBA00022676"/>
    </source>
</evidence>
<evidence type="ECO:0000256" key="11">
    <source>
        <dbReference type="ARBA" id="ARBA00023136"/>
    </source>
</evidence>
<dbReference type="Gene3D" id="3.90.176.10">
    <property type="entry name" value="Toxin ADP-ribosyltransferase, Chain A, domain 1"/>
    <property type="match status" value="1"/>
</dbReference>
<sequence>MKTNYLEMVPVMLAAVILMESFQVKGHILSMSTNTFDDQYLKCAARMETKFVPRLLVEEKSNHKLFHSVWTEAASQWDLKKARLLLPPDFQDNHGIALMAYISQAQGQTPFYQEFSSAVEKAGTSRDDYIYSFQFKALHFYLTRALQLLSRECSESYRRPAYIKSPFTSSGLRGYDEIRFAHFTSFSVKPEPLTGSETLFTVYTCFGISTEIISDSGNESILIPLNEVFKLTQEGNRTNFVLRSMNKTCSHFDCAYLGGLKTENCVDSTGQIKSRYVTFPGLKSKEKEDEITEMDEEQEPVEDPGQRSLDYLDNPAPALIDSNSSAWSRNAALCSTASRKLGLEIASFVLEHIFPCHMVPSSPEPRAFPGEPQRSAGFFLEGEILSLRFWREFLSYLSCGSSFPLLLKSESKTMTQKRVQP</sequence>
<evidence type="ECO:0000256" key="8">
    <source>
        <dbReference type="ARBA" id="ARBA00022729"/>
    </source>
</evidence>
<dbReference type="GO" id="GO:0016779">
    <property type="term" value="F:nucleotidyltransferase activity"/>
    <property type="evidence" value="ECO:0007669"/>
    <property type="project" value="UniProtKB-KW"/>
</dbReference>
<dbReference type="Pfam" id="PF01129">
    <property type="entry name" value="ART"/>
    <property type="match status" value="1"/>
</dbReference>
<evidence type="ECO:0000256" key="13">
    <source>
        <dbReference type="ARBA" id="ARBA00023180"/>
    </source>
</evidence>
<evidence type="ECO:0000256" key="12">
    <source>
        <dbReference type="ARBA" id="ARBA00023157"/>
    </source>
</evidence>
<dbReference type="PRINTS" id="PR00970">
    <property type="entry name" value="RIBTRNSFRASE"/>
</dbReference>
<comment type="similarity">
    <text evidence="2 16">Belongs to the Arg-specific ADP-ribosyltransferase family.</text>
</comment>
<keyword evidence="13" id="KW-0325">Glycoprotein</keyword>
<evidence type="ECO:0000256" key="9">
    <source>
        <dbReference type="ARBA" id="ARBA00022857"/>
    </source>
</evidence>
<evidence type="ECO:0000256" key="4">
    <source>
        <dbReference type="ARBA" id="ARBA00022622"/>
    </source>
</evidence>
<evidence type="ECO:0000256" key="2">
    <source>
        <dbReference type="ARBA" id="ARBA00009558"/>
    </source>
</evidence>
<evidence type="ECO:0000256" key="10">
    <source>
        <dbReference type="ARBA" id="ARBA00023027"/>
    </source>
</evidence>
<evidence type="ECO:0000256" key="7">
    <source>
        <dbReference type="ARBA" id="ARBA00022695"/>
    </source>
</evidence>
<comment type="catalytic activity">
    <reaction evidence="15 16">
        <text>L-arginyl-[protein] + NAD(+) = N(omega)-(ADP-D-ribosyl)-L-arginyl-[protein] + nicotinamide + H(+)</text>
        <dbReference type="Rhea" id="RHEA:19149"/>
        <dbReference type="Rhea" id="RHEA-COMP:10532"/>
        <dbReference type="Rhea" id="RHEA-COMP:15087"/>
        <dbReference type="ChEBI" id="CHEBI:15378"/>
        <dbReference type="ChEBI" id="CHEBI:17154"/>
        <dbReference type="ChEBI" id="CHEBI:29965"/>
        <dbReference type="ChEBI" id="CHEBI:57540"/>
        <dbReference type="ChEBI" id="CHEBI:142554"/>
        <dbReference type="EC" id="2.4.2.31"/>
    </reaction>
</comment>
<feature type="compositionally biased region" description="Acidic residues" evidence="17">
    <location>
        <begin position="289"/>
        <end position="302"/>
    </location>
</feature>
<evidence type="ECO:0000256" key="14">
    <source>
        <dbReference type="ARBA" id="ARBA00023288"/>
    </source>
</evidence>
<dbReference type="AlphaFoldDB" id="G3VPV9"/>
<protein>
    <recommendedName>
        <fullName evidence="16">NAD(P)(+)--arginine ADP-ribosyltransferase</fullName>
        <ecNumber evidence="16">2.4.2.31</ecNumber>
    </recommendedName>
    <alternativeName>
        <fullName evidence="16">Mono(ADP-ribosyl)transferase</fullName>
    </alternativeName>
</protein>
<dbReference type="EC" id="2.4.2.31" evidence="16"/>
<evidence type="ECO:0000256" key="16">
    <source>
        <dbReference type="RuleBase" id="RU361228"/>
    </source>
</evidence>
<accession>G3VPV9</accession>
<dbReference type="GO" id="GO:0005886">
    <property type="term" value="C:plasma membrane"/>
    <property type="evidence" value="ECO:0007669"/>
    <property type="project" value="UniProtKB-SubCell"/>
</dbReference>
<dbReference type="PROSITE" id="PS51996">
    <property type="entry name" value="TR_MART"/>
    <property type="match status" value="1"/>
</dbReference>
<dbReference type="HOGENOM" id="CLU_059744_3_0_1"/>
<gene>
    <name evidence="18" type="primary">ART3</name>
</gene>
<keyword evidence="9 16" id="KW-0521">NADP</keyword>
<keyword evidence="6 16" id="KW-0808">Transferase</keyword>
<dbReference type="PROSITE" id="PS01291">
    <property type="entry name" value="ART"/>
    <property type="match status" value="1"/>
</dbReference>
<reference evidence="18" key="3">
    <citation type="submission" date="2025-09" db="UniProtKB">
        <authorList>
            <consortium name="Ensembl"/>
        </authorList>
    </citation>
    <scope>IDENTIFICATION</scope>
</reference>
<dbReference type="PANTHER" id="PTHR10339">
    <property type="entry name" value="ADP-RIBOSYLTRANSFERASE"/>
    <property type="match status" value="1"/>
</dbReference>
<evidence type="ECO:0000256" key="1">
    <source>
        <dbReference type="ARBA" id="ARBA00004609"/>
    </source>
</evidence>
<reference evidence="18" key="2">
    <citation type="submission" date="2025-08" db="UniProtKB">
        <authorList>
            <consortium name="Ensembl"/>
        </authorList>
    </citation>
    <scope>IDENTIFICATION</scope>
</reference>
<keyword evidence="4" id="KW-0336">GPI-anchor</keyword>
<keyword evidence="8" id="KW-0732">Signal</keyword>
<organism evidence="18 19">
    <name type="scientific">Sarcophilus harrisii</name>
    <name type="common">Tasmanian devil</name>
    <name type="synonym">Sarcophilus laniarius</name>
    <dbReference type="NCBI Taxonomy" id="9305"/>
    <lineage>
        <taxon>Eukaryota</taxon>
        <taxon>Metazoa</taxon>
        <taxon>Chordata</taxon>
        <taxon>Craniata</taxon>
        <taxon>Vertebrata</taxon>
        <taxon>Euteleostomi</taxon>
        <taxon>Mammalia</taxon>
        <taxon>Metatheria</taxon>
        <taxon>Dasyuromorphia</taxon>
        <taxon>Dasyuridae</taxon>
        <taxon>Sarcophilus</taxon>
    </lineage>
</organism>
<dbReference type="SUPFAM" id="SSF56399">
    <property type="entry name" value="ADP-ribosylation"/>
    <property type="match status" value="1"/>
</dbReference>
<keyword evidence="19" id="KW-1185">Reference proteome</keyword>
<evidence type="ECO:0000256" key="6">
    <source>
        <dbReference type="ARBA" id="ARBA00022679"/>
    </source>
</evidence>
<comment type="subcellular location">
    <subcellularLocation>
        <location evidence="1">Cell membrane</location>
        <topology evidence="1">Lipid-anchor</topology>
        <topology evidence="1">GPI-anchor</topology>
    </subcellularLocation>
</comment>
<dbReference type="GO" id="GO:0098552">
    <property type="term" value="C:side of membrane"/>
    <property type="evidence" value="ECO:0007669"/>
    <property type="project" value="UniProtKB-KW"/>
</dbReference>
<proteinExistence type="inferred from homology"/>
<evidence type="ECO:0000313" key="19">
    <source>
        <dbReference type="Proteomes" id="UP000007648"/>
    </source>
</evidence>
<dbReference type="STRING" id="9305.ENSSHAP00000005214"/>
<dbReference type="FunFam" id="3.90.176.10:FF:000002">
    <property type="entry name" value="NAD(P)(+)--arginine ADP-ribosyltransferase"/>
    <property type="match status" value="1"/>
</dbReference>
<dbReference type="GeneTree" id="ENSGT01030000234601"/>
<dbReference type="Proteomes" id="UP000007648">
    <property type="component" value="Unassembled WGS sequence"/>
</dbReference>
<keyword evidence="11" id="KW-0472">Membrane</keyword>
<feature type="region of interest" description="Disordered" evidence="17">
    <location>
        <begin position="286"/>
        <end position="308"/>
    </location>
</feature>